<evidence type="ECO:0000313" key="1">
    <source>
        <dbReference type="EMBL" id="KAJ1168200.1"/>
    </source>
</evidence>
<name>A0AAV7SVT2_PLEWA</name>
<keyword evidence="2" id="KW-1185">Reference proteome</keyword>
<dbReference type="AlphaFoldDB" id="A0AAV7SVT2"/>
<evidence type="ECO:0000313" key="2">
    <source>
        <dbReference type="Proteomes" id="UP001066276"/>
    </source>
</evidence>
<sequence>MKTTVRWEVQVEKAFTRPVVEGIAKMVVMMRPYDNAITSRELRSTAMDTRKSTSCLTRVSLHDSLNSGEASQKKWLMMLGPQKVCRHRNRMGKAGVRKPVNQQQTASRAHTLLVMMAWYRSALQMAA</sequence>
<organism evidence="1 2">
    <name type="scientific">Pleurodeles waltl</name>
    <name type="common">Iberian ribbed newt</name>
    <dbReference type="NCBI Taxonomy" id="8319"/>
    <lineage>
        <taxon>Eukaryota</taxon>
        <taxon>Metazoa</taxon>
        <taxon>Chordata</taxon>
        <taxon>Craniata</taxon>
        <taxon>Vertebrata</taxon>
        <taxon>Euteleostomi</taxon>
        <taxon>Amphibia</taxon>
        <taxon>Batrachia</taxon>
        <taxon>Caudata</taxon>
        <taxon>Salamandroidea</taxon>
        <taxon>Salamandridae</taxon>
        <taxon>Pleurodelinae</taxon>
        <taxon>Pleurodeles</taxon>
    </lineage>
</organism>
<accession>A0AAV7SVT2</accession>
<proteinExistence type="predicted"/>
<dbReference type="EMBL" id="JANPWB010000007">
    <property type="protein sequence ID" value="KAJ1168200.1"/>
    <property type="molecule type" value="Genomic_DNA"/>
</dbReference>
<dbReference type="Proteomes" id="UP001066276">
    <property type="component" value="Chromosome 4_1"/>
</dbReference>
<comment type="caution">
    <text evidence="1">The sequence shown here is derived from an EMBL/GenBank/DDBJ whole genome shotgun (WGS) entry which is preliminary data.</text>
</comment>
<reference evidence="1" key="1">
    <citation type="journal article" date="2022" name="bioRxiv">
        <title>Sequencing and chromosome-scale assembly of the giantPleurodeles waltlgenome.</title>
        <authorList>
            <person name="Brown T."/>
            <person name="Elewa A."/>
            <person name="Iarovenko S."/>
            <person name="Subramanian E."/>
            <person name="Araus A.J."/>
            <person name="Petzold A."/>
            <person name="Susuki M."/>
            <person name="Suzuki K.-i.T."/>
            <person name="Hayashi T."/>
            <person name="Toyoda A."/>
            <person name="Oliveira C."/>
            <person name="Osipova E."/>
            <person name="Leigh N.D."/>
            <person name="Simon A."/>
            <person name="Yun M.H."/>
        </authorList>
    </citation>
    <scope>NUCLEOTIDE SEQUENCE</scope>
    <source>
        <strain evidence="1">20211129_DDA</strain>
        <tissue evidence="1">Liver</tissue>
    </source>
</reference>
<protein>
    <submittedName>
        <fullName evidence="1">Uncharacterized protein</fullName>
    </submittedName>
</protein>
<gene>
    <name evidence="1" type="ORF">NDU88_000149</name>
</gene>